<dbReference type="EMBL" id="KI546040">
    <property type="protein sequence ID" value="EST47446.1"/>
    <property type="molecule type" value="Genomic_DNA"/>
</dbReference>
<dbReference type="PANTHER" id="PTHR10782:SF4">
    <property type="entry name" value="TONALLI, ISOFORM E"/>
    <property type="match status" value="1"/>
</dbReference>
<dbReference type="InterPro" id="IPR013083">
    <property type="entry name" value="Znf_RING/FYVE/PHD"/>
</dbReference>
<reference evidence="1 2" key="1">
    <citation type="journal article" date="2014" name="PLoS Genet.">
        <title>The Genome of Spironucleus salmonicida Highlights a Fish Pathogen Adapted to Fluctuating Environments.</title>
        <authorList>
            <person name="Xu F."/>
            <person name="Jerlstrom-Hultqvist J."/>
            <person name="Einarsson E."/>
            <person name="Astvaldsson A."/>
            <person name="Svard S.G."/>
            <person name="Andersson J.O."/>
        </authorList>
    </citation>
    <scope>NUCLEOTIDE SEQUENCE</scope>
    <source>
        <strain evidence="2">ATCC 50377</strain>
    </source>
</reference>
<dbReference type="EMBL" id="AUWU02000007">
    <property type="protein sequence ID" value="KAH0570649.1"/>
    <property type="molecule type" value="Genomic_DNA"/>
</dbReference>
<reference evidence="2" key="2">
    <citation type="submission" date="2020-12" db="EMBL/GenBank/DDBJ databases">
        <title>New Spironucleus salmonicida genome in near-complete chromosomes.</title>
        <authorList>
            <person name="Xu F."/>
            <person name="Kurt Z."/>
            <person name="Jimenez-Gonzalez A."/>
            <person name="Astvaldsson A."/>
            <person name="Andersson J.O."/>
            <person name="Svard S.G."/>
        </authorList>
    </citation>
    <scope>NUCLEOTIDE SEQUENCE</scope>
    <source>
        <strain evidence="2">ATCC 50377</strain>
    </source>
</reference>
<keyword evidence="3" id="KW-1185">Reference proteome</keyword>
<evidence type="ECO:0000313" key="2">
    <source>
        <dbReference type="EMBL" id="KAH0570649.1"/>
    </source>
</evidence>
<dbReference type="PANTHER" id="PTHR10782">
    <property type="entry name" value="ZINC FINGER MIZ DOMAIN-CONTAINING PROTEIN"/>
    <property type="match status" value="1"/>
</dbReference>
<dbReference type="Gene3D" id="3.30.40.10">
    <property type="entry name" value="Zinc/RING finger domain, C3HC4 (zinc finger)"/>
    <property type="match status" value="1"/>
</dbReference>
<gene>
    <name evidence="1" type="ORF">SS50377_12432</name>
    <name evidence="2" type="ORF">SS50377_26935</name>
</gene>
<accession>V6LUR3</accession>
<dbReference type="VEuPathDB" id="GiardiaDB:SS50377_26935"/>
<name>V6LUR3_9EUKA</name>
<dbReference type="Proteomes" id="UP000018208">
    <property type="component" value="Unassembled WGS sequence"/>
</dbReference>
<organism evidence="1">
    <name type="scientific">Spironucleus salmonicida</name>
    <dbReference type="NCBI Taxonomy" id="348837"/>
    <lineage>
        <taxon>Eukaryota</taxon>
        <taxon>Metamonada</taxon>
        <taxon>Diplomonadida</taxon>
        <taxon>Hexamitidae</taxon>
        <taxon>Hexamitinae</taxon>
        <taxon>Spironucleus</taxon>
    </lineage>
</organism>
<dbReference type="OrthoDB" id="28127at2759"/>
<dbReference type="GO" id="GO:0061665">
    <property type="term" value="F:SUMO ligase activity"/>
    <property type="evidence" value="ECO:0007669"/>
    <property type="project" value="TreeGrafter"/>
</dbReference>
<proteinExistence type="predicted"/>
<dbReference type="GO" id="GO:0000785">
    <property type="term" value="C:chromatin"/>
    <property type="evidence" value="ECO:0007669"/>
    <property type="project" value="TreeGrafter"/>
</dbReference>
<dbReference type="AlphaFoldDB" id="V6LUR3"/>
<evidence type="ECO:0000313" key="3">
    <source>
        <dbReference type="Proteomes" id="UP000018208"/>
    </source>
</evidence>
<dbReference type="GO" id="GO:0016925">
    <property type="term" value="P:protein sumoylation"/>
    <property type="evidence" value="ECO:0007669"/>
    <property type="project" value="TreeGrafter"/>
</dbReference>
<sequence>MSKGKEKQAEIVLQVLSQVGFKFSTYKEIDRKIFSKLKIDQLKQAAILISWVFNIEMPEKLLKKNLQEFMEQNLDLLLSQTPVWTKPKKIINAQIFETYVQLGAQFGAEHLQIVKGVQDFYIPRQALPLQAIQQLSPLYQHFQVISLFQQDLEKEYKFQFEIPTDSINYLNEYQQCRLLMYCFYETLGDNHIPSIDVVPTQKIFNNNHHQQLLFANGLPIIQERIQKNDITDTMVFPLPFDITQAAKLKANKVFIDVQNISLPNHPDANKDKSQYKFPYFVFYLAKKLNSQEIFQKLLKKPLLTCQLFKDALTAKKALLDYNIILISNTAEDEELEQVSETISLVSHLSMKPIQFPVRSSQCRHFNKIMDLEEFISRVESGLSFRCSICNEQCSFDQLHIDAFAWYLIQNKQVGSVEVKQDGQFDLKETKQDDEDSGWF</sequence>
<evidence type="ECO:0000313" key="1">
    <source>
        <dbReference type="EMBL" id="EST47446.1"/>
    </source>
</evidence>
<protein>
    <submittedName>
        <fullName evidence="1">MIZ/SP-RING zinc finger domain-containing protein</fullName>
    </submittedName>
</protein>